<organism evidence="1 2">
    <name type="scientific">Virgibacillus kekensis</name>
    <dbReference type="NCBI Taxonomy" id="202261"/>
    <lineage>
        <taxon>Bacteria</taxon>
        <taxon>Bacillati</taxon>
        <taxon>Bacillota</taxon>
        <taxon>Bacilli</taxon>
        <taxon>Bacillales</taxon>
        <taxon>Bacillaceae</taxon>
        <taxon>Virgibacillus</taxon>
    </lineage>
</organism>
<name>A0ABV9DF49_9BACI</name>
<gene>
    <name evidence="1" type="ORF">ACFO3D_01520</name>
</gene>
<protein>
    <submittedName>
        <fullName evidence="1">Uncharacterized protein</fullName>
    </submittedName>
</protein>
<dbReference type="EMBL" id="JBHSFU010000003">
    <property type="protein sequence ID" value="MFC4556884.1"/>
    <property type="molecule type" value="Genomic_DNA"/>
</dbReference>
<evidence type="ECO:0000313" key="2">
    <source>
        <dbReference type="Proteomes" id="UP001595989"/>
    </source>
</evidence>
<keyword evidence="2" id="KW-1185">Reference proteome</keyword>
<evidence type="ECO:0000313" key="1">
    <source>
        <dbReference type="EMBL" id="MFC4556884.1"/>
    </source>
</evidence>
<comment type="caution">
    <text evidence="1">The sequence shown here is derived from an EMBL/GenBank/DDBJ whole genome shotgun (WGS) entry which is preliminary data.</text>
</comment>
<reference evidence="2" key="1">
    <citation type="journal article" date="2019" name="Int. J. Syst. Evol. Microbiol.">
        <title>The Global Catalogue of Microorganisms (GCM) 10K type strain sequencing project: providing services to taxonomists for standard genome sequencing and annotation.</title>
        <authorList>
            <consortium name="The Broad Institute Genomics Platform"/>
            <consortium name="The Broad Institute Genome Sequencing Center for Infectious Disease"/>
            <person name="Wu L."/>
            <person name="Ma J."/>
        </authorList>
    </citation>
    <scope>NUCLEOTIDE SEQUENCE [LARGE SCALE GENOMIC DNA]</scope>
    <source>
        <strain evidence="2">CGMCC 4.7426</strain>
    </source>
</reference>
<dbReference type="RefSeq" id="WP_390292822.1">
    <property type="nucleotide sequence ID" value="NZ_JBHSFU010000003.1"/>
</dbReference>
<accession>A0ABV9DF49</accession>
<sequence length="59" mass="6835">MEILNVEEFINADIPEKNKDELVNILEEFKLGHYLNVLSKTSDLREKMILAVSSNENSR</sequence>
<dbReference type="Proteomes" id="UP001595989">
    <property type="component" value="Unassembled WGS sequence"/>
</dbReference>
<proteinExistence type="predicted"/>